<reference evidence="3" key="2">
    <citation type="journal article" date="2023" name="Biology">
        <title>Prokaryotic Life Associated with Coal-Fire Gas Vents Revealed by Metagenomics.</title>
        <authorList>
            <person name="Kadnikov V.V."/>
            <person name="Mardanov A.V."/>
            <person name="Beletsky A.V."/>
            <person name="Karnachuk O.V."/>
            <person name="Ravin N.V."/>
        </authorList>
    </citation>
    <scope>NUCLEOTIDE SEQUENCE</scope>
    <source>
        <strain evidence="3">Bu02</strain>
    </source>
</reference>
<evidence type="ECO:0000313" key="3">
    <source>
        <dbReference type="EMBL" id="QUL97823.1"/>
    </source>
</evidence>
<dbReference type="Pfam" id="PF04282">
    <property type="entry name" value="DUF438"/>
    <property type="match status" value="1"/>
</dbReference>
<dbReference type="Gene3D" id="1.20.120.520">
    <property type="entry name" value="nmb1532 protein domain like"/>
    <property type="match status" value="1"/>
</dbReference>
<accession>A0AAT9LAN0</accession>
<feature type="domain" description="Hemerythrin-like" evidence="1">
    <location>
        <begin position="81"/>
        <end position="222"/>
    </location>
</feature>
<proteinExistence type="predicted"/>
<dbReference type="InterPro" id="IPR007380">
    <property type="entry name" value="DUF438"/>
</dbReference>
<dbReference type="PANTHER" id="PTHR39966:SF3">
    <property type="entry name" value="DUF438 DOMAIN-CONTAINING PROTEIN"/>
    <property type="match status" value="1"/>
</dbReference>
<dbReference type="PANTHER" id="PTHR39966">
    <property type="entry name" value="BLL2471 PROTEIN-RELATED"/>
    <property type="match status" value="1"/>
</dbReference>
<dbReference type="InterPro" id="IPR012312">
    <property type="entry name" value="Hemerythrin-like"/>
</dbReference>
<gene>
    <name evidence="3" type="ORF">IMF26_06895</name>
</gene>
<protein>
    <submittedName>
        <fullName evidence="3">DUF438 domain-containing protein</fullName>
    </submittedName>
</protein>
<dbReference type="AlphaFoldDB" id="A0AAT9LAN0"/>
<organism evidence="3">
    <name type="scientific">Candidatus Fermentithermobacillus carboniphilus</name>
    <dbReference type="NCBI Taxonomy" id="3085328"/>
    <lineage>
        <taxon>Bacteria</taxon>
        <taxon>Bacillati</taxon>
        <taxon>Bacillota</taxon>
        <taxon>Candidatus Fermentithermobacillia</taxon>
        <taxon>Candidatus Fermentithermobacillales</taxon>
        <taxon>Candidatus Fermentithermobacillaceae</taxon>
        <taxon>Candidatus Fermentithermobacillus</taxon>
    </lineage>
</organism>
<dbReference type="GO" id="GO:0005886">
    <property type="term" value="C:plasma membrane"/>
    <property type="evidence" value="ECO:0007669"/>
    <property type="project" value="TreeGrafter"/>
</dbReference>
<dbReference type="KEGG" id="fcz:IMF26_06895"/>
<reference evidence="3" key="1">
    <citation type="submission" date="2020-10" db="EMBL/GenBank/DDBJ databases">
        <authorList>
            <person name="Kadnikov V."/>
            <person name="Beletsky A.V."/>
            <person name="Mardanov A.V."/>
            <person name="Karnachuk O.V."/>
            <person name="Ravin N.V."/>
        </authorList>
    </citation>
    <scope>NUCLEOTIDE SEQUENCE</scope>
    <source>
        <strain evidence="3">Bu02</strain>
    </source>
</reference>
<evidence type="ECO:0000259" key="2">
    <source>
        <dbReference type="Pfam" id="PF04282"/>
    </source>
</evidence>
<evidence type="ECO:0000259" key="1">
    <source>
        <dbReference type="Pfam" id="PF01814"/>
    </source>
</evidence>
<dbReference type="EMBL" id="CP062796">
    <property type="protein sequence ID" value="QUL97823.1"/>
    <property type="molecule type" value="Genomic_DNA"/>
</dbReference>
<sequence length="251" mass="28957">MSDAKIDRLAQDLLRINRGEMEVSEAKRLLQGIDEVELSLAEQRLLEKGVSPEQLRGLCKVHLEVLDRQVQDLKESTGPGHPLHTLISEHELILGFIDSVEKVAKAFSTKSSWSKDAEEERLLEILVESAYELVETEKHHQREEEALFPAIERQGITGPTRIMRLEHEELRPKKKALLETARKARQMEFETFNAKLQELSSFIAFNLREHIFKENTILYPAAFKAINDPFTWEDIKRKCDEIGYCCFTPAM</sequence>
<feature type="domain" description="DUF438" evidence="2">
    <location>
        <begin position="24"/>
        <end position="71"/>
    </location>
</feature>
<name>A0AAT9LAN0_9FIRM</name>
<dbReference type="Pfam" id="PF01814">
    <property type="entry name" value="Hemerythrin"/>
    <property type="match status" value="1"/>
</dbReference>